<reference evidence="1 2" key="2">
    <citation type="submission" date="2013-02" db="EMBL/GenBank/DDBJ databases">
        <title>The Genome Sequence of Plasmodium falciparum 7G8.</title>
        <authorList>
            <consortium name="The Broad Institute Genome Sequencing Platform"/>
            <consortium name="The Broad Institute Genome Sequencing Center for Infectious Disease"/>
            <person name="Neafsey D."/>
            <person name="Cheeseman I."/>
            <person name="Volkman S."/>
            <person name="Adams J."/>
            <person name="Walker B."/>
            <person name="Young S.K."/>
            <person name="Zeng Q."/>
            <person name="Gargeya S."/>
            <person name="Fitzgerald M."/>
            <person name="Haas B."/>
            <person name="Abouelleil A."/>
            <person name="Alvarado L."/>
            <person name="Arachchi H.M."/>
            <person name="Berlin A.M."/>
            <person name="Chapman S.B."/>
            <person name="Dewar J."/>
            <person name="Goldberg J."/>
            <person name="Griggs A."/>
            <person name="Gujja S."/>
            <person name="Hansen M."/>
            <person name="Howarth C."/>
            <person name="Imamovic A."/>
            <person name="Larimer J."/>
            <person name="McCowan C."/>
            <person name="Murphy C."/>
            <person name="Neiman D."/>
            <person name="Pearson M."/>
            <person name="Priest M."/>
            <person name="Roberts A."/>
            <person name="Saif S."/>
            <person name="Shea T."/>
            <person name="Sisk P."/>
            <person name="Sykes S."/>
            <person name="Wortman J."/>
            <person name="Nusbaum C."/>
            <person name="Birren B."/>
        </authorList>
    </citation>
    <scope>NUCLEOTIDE SEQUENCE [LARGE SCALE GENOMIC DNA]</scope>
    <source>
        <strain evidence="1 2">7G8</strain>
    </source>
</reference>
<proteinExistence type="predicted"/>
<evidence type="ECO:0000313" key="2">
    <source>
        <dbReference type="Proteomes" id="UP000030688"/>
    </source>
</evidence>
<name>W7F7R5_PLAF8</name>
<organism evidence="1 2">
    <name type="scientific">Plasmodium falciparum (isolate 7G8)</name>
    <dbReference type="NCBI Taxonomy" id="57266"/>
    <lineage>
        <taxon>Eukaryota</taxon>
        <taxon>Sar</taxon>
        <taxon>Alveolata</taxon>
        <taxon>Apicomplexa</taxon>
        <taxon>Aconoidasida</taxon>
        <taxon>Haemosporida</taxon>
        <taxon>Plasmodiidae</taxon>
        <taxon>Plasmodium</taxon>
        <taxon>Plasmodium (Laverania)</taxon>
    </lineage>
</organism>
<sequence>MSDEIVLNQKLEELKNLIYLDDSVFKHLDFVKVPCIPLCVLPGLSFLCARAFEEYKNGYRTDEINENDEIMCLTPFHSDPM</sequence>
<dbReference type="Proteomes" id="UP000030688">
    <property type="component" value="Unassembled WGS sequence"/>
</dbReference>
<protein>
    <submittedName>
        <fullName evidence="1">Uncharacterized protein</fullName>
    </submittedName>
</protein>
<dbReference type="EMBL" id="KE123632">
    <property type="protein sequence ID" value="EUR66725.1"/>
    <property type="molecule type" value="Genomic_DNA"/>
</dbReference>
<evidence type="ECO:0000313" key="1">
    <source>
        <dbReference type="EMBL" id="EUR66725.1"/>
    </source>
</evidence>
<reference evidence="2" key="1">
    <citation type="submission" date="2007-11" db="EMBL/GenBank/DDBJ databases">
        <authorList>
            <consortium name="The Broad Institute Genome Sequencing Platform"/>
            <person name="Volkman S.K."/>
            <person name="Daily J.P."/>
            <person name="Sarr O."/>
            <person name="Ndiaye D."/>
            <person name="Ndir O."/>
            <person name="Mboup S."/>
            <person name="Lukens A."/>
            <person name="Stange-Thomann N."/>
            <person name="Mauceli E."/>
            <person name="Gnerre S."/>
            <person name="Jaffe D."/>
            <person name="Zainoun J."/>
            <person name="Wiegand R.C."/>
            <person name="Birren B."/>
            <person name="Galagan J."/>
            <person name="Lander E."/>
            <person name="Wirth D.F."/>
        </authorList>
    </citation>
    <scope>NUCLEOTIDE SEQUENCE [LARGE SCALE GENOMIC DNA]</scope>
    <source>
        <strain evidence="2">7G8</strain>
    </source>
</reference>
<accession>W7F7R5</accession>
<dbReference type="AlphaFoldDB" id="W7F7R5"/>
<gene>
    <name evidence="1" type="ORF">PFBG_04305</name>
</gene>